<feature type="compositionally biased region" description="Polar residues" evidence="1">
    <location>
        <begin position="23"/>
        <end position="38"/>
    </location>
</feature>
<feature type="region of interest" description="Disordered" evidence="1">
    <location>
        <begin position="54"/>
        <end position="95"/>
    </location>
</feature>
<protein>
    <submittedName>
        <fullName evidence="2">Uncharacterized protein</fullName>
    </submittedName>
</protein>
<feature type="compositionally biased region" description="Polar residues" evidence="1">
    <location>
        <begin position="68"/>
        <end position="78"/>
    </location>
</feature>
<dbReference type="EMBL" id="VBQZ03000221">
    <property type="protein sequence ID" value="MXQ98179.1"/>
    <property type="molecule type" value="Genomic_DNA"/>
</dbReference>
<name>A0A6B0S688_9CETA</name>
<dbReference type="AlphaFoldDB" id="A0A6B0S688"/>
<comment type="caution">
    <text evidence="2">The sequence shown here is derived from an EMBL/GenBank/DDBJ whole genome shotgun (WGS) entry which is preliminary data.</text>
</comment>
<evidence type="ECO:0000256" key="1">
    <source>
        <dbReference type="SAM" id="MobiDB-lite"/>
    </source>
</evidence>
<keyword evidence="3" id="KW-1185">Reference proteome</keyword>
<accession>A0A6B0S688</accession>
<feature type="region of interest" description="Disordered" evidence="1">
    <location>
        <begin position="1"/>
        <end position="38"/>
    </location>
</feature>
<evidence type="ECO:0000313" key="2">
    <source>
        <dbReference type="EMBL" id="MXQ98179.1"/>
    </source>
</evidence>
<gene>
    <name evidence="2" type="ORF">E5288_WYG020461</name>
</gene>
<organism evidence="2 3">
    <name type="scientific">Bos mutus</name>
    <name type="common">wild yak</name>
    <dbReference type="NCBI Taxonomy" id="72004"/>
    <lineage>
        <taxon>Eukaryota</taxon>
        <taxon>Metazoa</taxon>
        <taxon>Chordata</taxon>
        <taxon>Craniata</taxon>
        <taxon>Vertebrata</taxon>
        <taxon>Euteleostomi</taxon>
        <taxon>Mammalia</taxon>
        <taxon>Eutheria</taxon>
        <taxon>Laurasiatheria</taxon>
        <taxon>Artiodactyla</taxon>
        <taxon>Ruminantia</taxon>
        <taxon>Pecora</taxon>
        <taxon>Bovidae</taxon>
        <taxon>Bovinae</taxon>
        <taxon>Bos</taxon>
    </lineage>
</organism>
<reference evidence="2" key="1">
    <citation type="submission" date="2019-10" db="EMBL/GenBank/DDBJ databases">
        <title>The sequence and de novo assembly of the wild yak genome.</title>
        <authorList>
            <person name="Liu Y."/>
        </authorList>
    </citation>
    <scope>NUCLEOTIDE SEQUENCE [LARGE SCALE GENOMIC DNA]</scope>
    <source>
        <strain evidence="2">WY2019</strain>
    </source>
</reference>
<feature type="compositionally biased region" description="Basic and acidic residues" evidence="1">
    <location>
        <begin position="10"/>
        <end position="22"/>
    </location>
</feature>
<sequence>MVTRRSPPFHHNESTQEADKKVQNGTPTAHGSPSQHSHVFSGLWSMGSVAGWAEANHLPSEQGGPSGEGTSSNGTSVLLATAGRDSIGELPKSSPEYPGYGSVMTLYNTCYPILMAALLVMAPNEALEVAEKQEESSDYKCAVCEQFKDNPNP</sequence>
<dbReference type="Proteomes" id="UP000322234">
    <property type="component" value="Unassembled WGS sequence"/>
</dbReference>
<evidence type="ECO:0000313" key="3">
    <source>
        <dbReference type="Proteomes" id="UP000322234"/>
    </source>
</evidence>
<proteinExistence type="predicted"/>